<dbReference type="EMBL" id="LWSA01000178">
    <property type="protein sequence ID" value="OCX71138.1"/>
    <property type="molecule type" value="Genomic_DNA"/>
</dbReference>
<name>A0A1C2I0U1_ACITH</name>
<comment type="similarity">
    <text evidence="2">Belongs to the FliS family.</text>
</comment>
<dbReference type="GO" id="GO:0044780">
    <property type="term" value="P:bacterial-type flagellum assembly"/>
    <property type="evidence" value="ECO:0007669"/>
    <property type="project" value="InterPro"/>
</dbReference>
<evidence type="ECO:0000313" key="6">
    <source>
        <dbReference type="EMBL" id="OCX69517.1"/>
    </source>
</evidence>
<dbReference type="GO" id="GO:0071973">
    <property type="term" value="P:bacterial-type flagellum-dependent cell motility"/>
    <property type="evidence" value="ECO:0007669"/>
    <property type="project" value="TreeGrafter"/>
</dbReference>
<dbReference type="RefSeq" id="WP_024892716.1">
    <property type="nucleotide sequence ID" value="NZ_LWRY01000207.1"/>
</dbReference>
<evidence type="ECO:0000256" key="5">
    <source>
        <dbReference type="ARBA" id="ARBA00023186"/>
    </source>
</evidence>
<keyword evidence="3" id="KW-0963">Cytoplasm</keyword>
<keyword evidence="5" id="KW-0143">Chaperone</keyword>
<comment type="caution">
    <text evidence="6">The sequence shown here is derived from an EMBL/GenBank/DDBJ whole genome shotgun (WGS) entry which is preliminary data.</text>
</comment>
<dbReference type="Proteomes" id="UP000094893">
    <property type="component" value="Unassembled WGS sequence"/>
</dbReference>
<dbReference type="InterPro" id="IPR003713">
    <property type="entry name" value="FliS"/>
</dbReference>
<comment type="subcellular location">
    <subcellularLocation>
        <location evidence="1">Cytoplasm</location>
        <location evidence="1">Cytosol</location>
    </subcellularLocation>
</comment>
<dbReference type="Proteomes" id="UP000095008">
    <property type="component" value="Unassembled WGS sequence"/>
</dbReference>
<dbReference type="EMBL" id="LWRY01000207">
    <property type="protein sequence ID" value="OCX69517.1"/>
    <property type="molecule type" value="Genomic_DNA"/>
</dbReference>
<dbReference type="AlphaFoldDB" id="A0A1C2I0U1"/>
<evidence type="ECO:0000256" key="4">
    <source>
        <dbReference type="ARBA" id="ARBA00022795"/>
    </source>
</evidence>
<dbReference type="Pfam" id="PF02561">
    <property type="entry name" value="FliS"/>
    <property type="match status" value="1"/>
</dbReference>
<evidence type="ECO:0000313" key="8">
    <source>
        <dbReference type="Proteomes" id="UP000094893"/>
    </source>
</evidence>
<keyword evidence="4" id="KW-1005">Bacterial flagellum biogenesis</keyword>
<evidence type="ECO:0000256" key="3">
    <source>
        <dbReference type="ARBA" id="ARBA00022490"/>
    </source>
</evidence>
<dbReference type="SUPFAM" id="SSF101116">
    <property type="entry name" value="Flagellar export chaperone FliS"/>
    <property type="match status" value="1"/>
</dbReference>
<reference evidence="6 8" key="1">
    <citation type="journal article" date="2016" name="Int. J. Mol. Sci.">
        <title>Comparative genomics of the extreme acidophile Acidithiobacillus thiooxidans reveals intraspecific divergence and niche adaptation.</title>
        <authorList>
            <person name="Zhang X."/>
            <person name="Feng X."/>
            <person name="Tao J."/>
            <person name="Ma L."/>
            <person name="Xiao Y."/>
            <person name="Liang Y."/>
            <person name="Liu X."/>
            <person name="Yin H."/>
        </authorList>
    </citation>
    <scope>NUCLEOTIDE SEQUENCE [LARGE SCALE GENOMIC DNA]</scope>
    <source>
        <strain evidence="7 8">A02</strain>
        <strain evidence="6">DXS-W</strain>
    </source>
</reference>
<dbReference type="OrthoDB" id="9966067at2"/>
<evidence type="ECO:0008006" key="10">
    <source>
        <dbReference type="Google" id="ProtNLM"/>
    </source>
</evidence>
<protein>
    <recommendedName>
        <fullName evidence="10">Flagellar export chaperone FliS</fullName>
    </recommendedName>
</protein>
<evidence type="ECO:0000256" key="2">
    <source>
        <dbReference type="ARBA" id="ARBA00008787"/>
    </source>
</evidence>
<evidence type="ECO:0000256" key="1">
    <source>
        <dbReference type="ARBA" id="ARBA00004514"/>
    </source>
</evidence>
<dbReference type="Gene3D" id="1.20.120.340">
    <property type="entry name" value="Flagellar protein FliS"/>
    <property type="match status" value="1"/>
</dbReference>
<organism evidence="6 9">
    <name type="scientific">Acidithiobacillus thiooxidans</name>
    <name type="common">Thiobacillus thiooxidans</name>
    <dbReference type="NCBI Taxonomy" id="930"/>
    <lineage>
        <taxon>Bacteria</taxon>
        <taxon>Pseudomonadati</taxon>
        <taxon>Pseudomonadota</taxon>
        <taxon>Acidithiobacillia</taxon>
        <taxon>Acidithiobacillales</taxon>
        <taxon>Acidithiobacillaceae</taxon>
        <taxon>Acidithiobacillus</taxon>
    </lineage>
</organism>
<dbReference type="PANTHER" id="PTHR34773">
    <property type="entry name" value="FLAGELLAR SECRETION CHAPERONE FLIS"/>
    <property type="match status" value="1"/>
</dbReference>
<evidence type="ECO:0000313" key="7">
    <source>
        <dbReference type="EMBL" id="OCX71138.1"/>
    </source>
</evidence>
<sequence>MHHTSKRSARDQRLDSIQQTDFSLVQLGLEGVVAYLLRIQNALEHRDYVAKRVAVERAEQLVQHLLLHLGEETPKAVIARLDRLYRYLLLKLAHCNMFNDLEALYGCEPIIADLRLEWSIVHGEQRDENLRFSRLIDFDDMLAG</sequence>
<accession>A0A1C2I0U1</accession>
<keyword evidence="9" id="KW-1185">Reference proteome</keyword>
<gene>
    <name evidence="6" type="ORF">A6M23_15230</name>
    <name evidence="7" type="ORF">A6P07_12710</name>
</gene>
<dbReference type="InterPro" id="IPR036584">
    <property type="entry name" value="FliS_sf"/>
</dbReference>
<dbReference type="GO" id="GO:0005829">
    <property type="term" value="C:cytosol"/>
    <property type="evidence" value="ECO:0007669"/>
    <property type="project" value="UniProtKB-SubCell"/>
</dbReference>
<dbReference type="PANTHER" id="PTHR34773:SF1">
    <property type="entry name" value="FLAGELLAR SECRETION CHAPERONE FLIS"/>
    <property type="match status" value="1"/>
</dbReference>
<evidence type="ECO:0000313" key="9">
    <source>
        <dbReference type="Proteomes" id="UP000095008"/>
    </source>
</evidence>
<proteinExistence type="inferred from homology"/>
<dbReference type="STRING" id="930.GCA_002079865_03321"/>
<dbReference type="eggNOG" id="COG1516">
    <property type="taxonomic scope" value="Bacteria"/>
</dbReference>